<keyword evidence="1" id="KW-1133">Transmembrane helix</keyword>
<keyword evidence="1" id="KW-0812">Transmembrane</keyword>
<keyword evidence="1" id="KW-0472">Membrane</keyword>
<organism evidence="2 3">
    <name type="scientific">Cognatishimia maritima</name>
    <dbReference type="NCBI Taxonomy" id="870908"/>
    <lineage>
        <taxon>Bacteria</taxon>
        <taxon>Pseudomonadati</taxon>
        <taxon>Pseudomonadota</taxon>
        <taxon>Alphaproteobacteria</taxon>
        <taxon>Rhodobacterales</taxon>
        <taxon>Paracoccaceae</taxon>
        <taxon>Cognatishimia</taxon>
    </lineage>
</organism>
<proteinExistence type="predicted"/>
<evidence type="ECO:0000313" key="3">
    <source>
        <dbReference type="Proteomes" id="UP000184211"/>
    </source>
</evidence>
<dbReference type="Proteomes" id="UP000184211">
    <property type="component" value="Unassembled WGS sequence"/>
</dbReference>
<sequence>MTFPEWTKPSIYGALVGAVAISIIGFTWGGWTTNSNAQAMAKDFATDEVTLAMVPLCLGTSAADPERTEKLAVLQGLTGFGRINAMMDTGWAIRPGSEASDRRLASACLAGLELDGS</sequence>
<reference evidence="3" key="1">
    <citation type="submission" date="2016-11" db="EMBL/GenBank/DDBJ databases">
        <authorList>
            <person name="Varghese N."/>
            <person name="Submissions S."/>
        </authorList>
    </citation>
    <scope>NUCLEOTIDE SEQUENCE [LARGE SCALE GENOMIC DNA]</scope>
    <source>
        <strain evidence="3">DSM 28223</strain>
    </source>
</reference>
<gene>
    <name evidence="2" type="ORF">SAMN04488044_1222</name>
</gene>
<feature type="transmembrane region" description="Helical" evidence="1">
    <location>
        <begin position="12"/>
        <end position="31"/>
    </location>
</feature>
<dbReference type="OrthoDB" id="5514977at2"/>
<protein>
    <submittedName>
        <fullName evidence="2">Uncharacterized protein</fullName>
    </submittedName>
</protein>
<keyword evidence="3" id="KW-1185">Reference proteome</keyword>
<evidence type="ECO:0000313" key="2">
    <source>
        <dbReference type="EMBL" id="SHG62789.1"/>
    </source>
</evidence>
<dbReference type="STRING" id="870908.SAMN04488044_1222"/>
<dbReference type="AlphaFoldDB" id="A0A1M5LDK4"/>
<accession>A0A1M5LDK4</accession>
<dbReference type="EMBL" id="FQWM01000001">
    <property type="protein sequence ID" value="SHG62789.1"/>
    <property type="molecule type" value="Genomic_DNA"/>
</dbReference>
<dbReference type="RefSeq" id="WP_072791578.1">
    <property type="nucleotide sequence ID" value="NZ_FQWM01000001.1"/>
</dbReference>
<name>A0A1M5LDK4_9RHOB</name>
<evidence type="ECO:0000256" key="1">
    <source>
        <dbReference type="SAM" id="Phobius"/>
    </source>
</evidence>